<feature type="transmembrane region" description="Helical" evidence="14">
    <location>
        <begin position="141"/>
        <end position="162"/>
    </location>
</feature>
<keyword evidence="7 14" id="KW-0378">Hydrolase</keyword>
<evidence type="ECO:0000313" key="15">
    <source>
        <dbReference type="EMBL" id="RZF20783.1"/>
    </source>
</evidence>
<evidence type="ECO:0000256" key="11">
    <source>
        <dbReference type="ARBA" id="ARBA00032707"/>
    </source>
</evidence>
<sequence>MTLWMAIVYGIIQGLTEFLPVSSSGHLALLPFIYEFKDPGIFFDLAMHVGTALAVGIYFHKDVLRISKNAIFFILPGKTCDDFTKNFMIATFFTGFFALILKPVAEAYGRNEVFIAFNLAFFGILLFISDRISKTNKNMEGFRASSSIVIGLSQVLAIFPGVSRSGITITAARFLGLSKADASSFSFLLSLPLIFAAFMLKSYNLMSKPQGVQFELFNCAIGMLVSFFVGLATIHYFMKLIKRIQFGYFLVYRLILSALVFYLLK</sequence>
<keyword evidence="14" id="KW-0961">Cell wall biogenesis/degradation</keyword>
<comment type="miscellaneous">
    <text evidence="14">Bacitracin is thought to be involved in the inhibition of peptidoglycan synthesis by sequestering undecaprenyl diphosphate, thereby reducing the pool of lipid carrier available.</text>
</comment>
<evidence type="ECO:0000256" key="10">
    <source>
        <dbReference type="ARBA" id="ARBA00023251"/>
    </source>
</evidence>
<reference evidence="16" key="1">
    <citation type="journal article" date="2019" name="Int. J. Syst. Evol. Microbiol.">
        <title>Halobacteriovorax valvorus sp. nov., a novel prokaryotic predator isolated from coastal seawater of China.</title>
        <authorList>
            <person name="Chen M.-X."/>
        </authorList>
    </citation>
    <scope>NUCLEOTIDE SEQUENCE [LARGE SCALE GENOMIC DNA]</scope>
    <source>
        <strain evidence="16">BL9</strain>
    </source>
</reference>
<keyword evidence="6 14" id="KW-0812">Transmembrane</keyword>
<feature type="transmembrane region" description="Helical" evidence="14">
    <location>
        <begin position="216"/>
        <end position="238"/>
    </location>
</feature>
<dbReference type="Proteomes" id="UP000443582">
    <property type="component" value="Unassembled WGS sequence"/>
</dbReference>
<evidence type="ECO:0000256" key="6">
    <source>
        <dbReference type="ARBA" id="ARBA00022692"/>
    </source>
</evidence>
<keyword evidence="10 14" id="KW-0046">Antibiotic resistance</keyword>
<comment type="function">
    <text evidence="14">Catalyzes the dephosphorylation of undecaprenyl diphosphate (UPP). Confers resistance to bacitracin.</text>
</comment>
<keyword evidence="9 14" id="KW-0472">Membrane</keyword>
<protein>
    <recommendedName>
        <fullName evidence="4 14">Undecaprenyl-diphosphatase</fullName>
        <ecNumber evidence="3 14">3.6.1.27</ecNumber>
    </recommendedName>
    <alternativeName>
        <fullName evidence="12 14">Bacitracin resistance protein</fullName>
    </alternativeName>
    <alternativeName>
        <fullName evidence="11 14">Undecaprenyl pyrophosphate phosphatase</fullName>
    </alternativeName>
</protein>
<evidence type="ECO:0000256" key="1">
    <source>
        <dbReference type="ARBA" id="ARBA00004651"/>
    </source>
</evidence>
<comment type="subcellular location">
    <subcellularLocation>
        <location evidence="1 14">Cell membrane</location>
        <topology evidence="1 14">Multi-pass membrane protein</topology>
    </subcellularLocation>
</comment>
<feature type="transmembrane region" description="Helical" evidence="14">
    <location>
        <begin position="40"/>
        <end position="59"/>
    </location>
</feature>
<proteinExistence type="inferred from homology"/>
<dbReference type="InterPro" id="IPR003824">
    <property type="entry name" value="UppP"/>
</dbReference>
<name>A0ABY0ICW2_9BACT</name>
<dbReference type="HAMAP" id="MF_01006">
    <property type="entry name" value="Undec_diphosphatase"/>
    <property type="match status" value="1"/>
</dbReference>
<keyword evidence="8 14" id="KW-1133">Transmembrane helix</keyword>
<keyword evidence="5 14" id="KW-1003">Cell membrane</keyword>
<dbReference type="PANTHER" id="PTHR30622">
    <property type="entry name" value="UNDECAPRENYL-DIPHOSPHATASE"/>
    <property type="match status" value="1"/>
</dbReference>
<evidence type="ECO:0000256" key="4">
    <source>
        <dbReference type="ARBA" id="ARBA00021581"/>
    </source>
</evidence>
<comment type="caution">
    <text evidence="15">The sequence shown here is derived from an EMBL/GenBank/DDBJ whole genome shotgun (WGS) entry which is preliminary data.</text>
</comment>
<evidence type="ECO:0000256" key="9">
    <source>
        <dbReference type="ARBA" id="ARBA00023136"/>
    </source>
</evidence>
<evidence type="ECO:0000256" key="13">
    <source>
        <dbReference type="ARBA" id="ARBA00047594"/>
    </source>
</evidence>
<evidence type="ECO:0000256" key="3">
    <source>
        <dbReference type="ARBA" id="ARBA00012374"/>
    </source>
</evidence>
<dbReference type="Pfam" id="PF02673">
    <property type="entry name" value="BacA"/>
    <property type="match status" value="1"/>
</dbReference>
<feature type="transmembrane region" description="Helical" evidence="14">
    <location>
        <begin position="113"/>
        <end position="129"/>
    </location>
</feature>
<evidence type="ECO:0000256" key="5">
    <source>
        <dbReference type="ARBA" id="ARBA00022475"/>
    </source>
</evidence>
<evidence type="ECO:0000256" key="12">
    <source>
        <dbReference type="ARBA" id="ARBA00032932"/>
    </source>
</evidence>
<feature type="transmembrane region" description="Helical" evidence="14">
    <location>
        <begin position="182"/>
        <end position="204"/>
    </location>
</feature>
<keyword evidence="14" id="KW-0133">Cell shape</keyword>
<dbReference type="EC" id="3.6.1.27" evidence="3 14"/>
<evidence type="ECO:0000256" key="7">
    <source>
        <dbReference type="ARBA" id="ARBA00022801"/>
    </source>
</evidence>
<evidence type="ECO:0000256" key="8">
    <source>
        <dbReference type="ARBA" id="ARBA00022989"/>
    </source>
</evidence>
<dbReference type="PANTHER" id="PTHR30622:SF4">
    <property type="entry name" value="UNDECAPRENYL-DIPHOSPHATASE"/>
    <property type="match status" value="1"/>
</dbReference>
<keyword evidence="14" id="KW-0573">Peptidoglycan synthesis</keyword>
<feature type="transmembrane region" description="Helical" evidence="14">
    <location>
        <begin position="83"/>
        <end position="101"/>
    </location>
</feature>
<evidence type="ECO:0000256" key="14">
    <source>
        <dbReference type="HAMAP-Rule" id="MF_01006"/>
    </source>
</evidence>
<organism evidence="15 16">
    <name type="scientific">Halobacteriovorax vibrionivorans</name>
    <dbReference type="NCBI Taxonomy" id="2152716"/>
    <lineage>
        <taxon>Bacteria</taxon>
        <taxon>Pseudomonadati</taxon>
        <taxon>Bdellovibrionota</taxon>
        <taxon>Bacteriovoracia</taxon>
        <taxon>Bacteriovoracales</taxon>
        <taxon>Halobacteriovoraceae</taxon>
        <taxon>Halobacteriovorax</taxon>
    </lineage>
</organism>
<dbReference type="RefSeq" id="WP_115362941.1">
    <property type="nucleotide sequence ID" value="NZ_QDKL01000003.1"/>
</dbReference>
<comment type="similarity">
    <text evidence="2 14">Belongs to the UppP family.</text>
</comment>
<feature type="transmembrane region" description="Helical" evidence="14">
    <location>
        <begin position="244"/>
        <end position="264"/>
    </location>
</feature>
<dbReference type="EMBL" id="QDKL01000003">
    <property type="protein sequence ID" value="RZF20783.1"/>
    <property type="molecule type" value="Genomic_DNA"/>
</dbReference>
<keyword evidence="16" id="KW-1185">Reference proteome</keyword>
<evidence type="ECO:0000313" key="16">
    <source>
        <dbReference type="Proteomes" id="UP000443582"/>
    </source>
</evidence>
<comment type="catalytic activity">
    <reaction evidence="13 14">
        <text>di-trans,octa-cis-undecaprenyl diphosphate + H2O = di-trans,octa-cis-undecaprenyl phosphate + phosphate + H(+)</text>
        <dbReference type="Rhea" id="RHEA:28094"/>
        <dbReference type="ChEBI" id="CHEBI:15377"/>
        <dbReference type="ChEBI" id="CHEBI:15378"/>
        <dbReference type="ChEBI" id="CHEBI:43474"/>
        <dbReference type="ChEBI" id="CHEBI:58405"/>
        <dbReference type="ChEBI" id="CHEBI:60392"/>
        <dbReference type="EC" id="3.6.1.27"/>
    </reaction>
</comment>
<gene>
    <name evidence="14" type="primary">uppP</name>
    <name evidence="15" type="ORF">DAY19_12415</name>
</gene>
<accession>A0ABY0ICW2</accession>
<evidence type="ECO:0000256" key="2">
    <source>
        <dbReference type="ARBA" id="ARBA00010621"/>
    </source>
</evidence>